<dbReference type="EMBL" id="PKUS01000011">
    <property type="protein sequence ID" value="PLW68752.1"/>
    <property type="molecule type" value="Genomic_DNA"/>
</dbReference>
<evidence type="ECO:0000256" key="1">
    <source>
        <dbReference type="ARBA" id="ARBA00006484"/>
    </source>
</evidence>
<gene>
    <name evidence="4" type="ORF">C0039_10780</name>
</gene>
<dbReference type="PRINTS" id="PR00081">
    <property type="entry name" value="GDHRDH"/>
</dbReference>
<dbReference type="Proteomes" id="UP000235005">
    <property type="component" value="Unassembled WGS sequence"/>
</dbReference>
<dbReference type="CDD" id="cd05233">
    <property type="entry name" value="SDR_c"/>
    <property type="match status" value="1"/>
</dbReference>
<keyword evidence="5" id="KW-1185">Reference proteome</keyword>
<keyword evidence="2" id="KW-0560">Oxidoreductase</keyword>
<evidence type="ECO:0000313" key="5">
    <source>
        <dbReference type="Proteomes" id="UP000235005"/>
    </source>
</evidence>
<dbReference type="AlphaFoldDB" id="A0A2N5X2N3"/>
<dbReference type="RefSeq" id="WP_076001502.1">
    <property type="nucleotide sequence ID" value="NZ_PKUS01000011.1"/>
</dbReference>
<protein>
    <submittedName>
        <fullName evidence="4">KR domain-containing protein</fullName>
    </submittedName>
</protein>
<dbReference type="OrthoDB" id="6503536at2"/>
<dbReference type="PANTHER" id="PTHR44196:SF1">
    <property type="entry name" value="DEHYDROGENASE_REDUCTASE SDR FAMILY MEMBER 7B"/>
    <property type="match status" value="1"/>
</dbReference>
<comment type="caution">
    <text evidence="4">The sequence shown here is derived from an EMBL/GenBank/DDBJ whole genome shotgun (WGS) entry which is preliminary data.</text>
</comment>
<evidence type="ECO:0000256" key="3">
    <source>
        <dbReference type="RuleBase" id="RU000363"/>
    </source>
</evidence>
<evidence type="ECO:0000313" key="4">
    <source>
        <dbReference type="EMBL" id="PLW68752.1"/>
    </source>
</evidence>
<accession>A0A2N5X2N3</accession>
<dbReference type="SUPFAM" id="SSF51735">
    <property type="entry name" value="NAD(P)-binding Rossmann-fold domains"/>
    <property type="match status" value="1"/>
</dbReference>
<proteinExistence type="inferred from homology"/>
<dbReference type="GO" id="GO:0016020">
    <property type="term" value="C:membrane"/>
    <property type="evidence" value="ECO:0007669"/>
    <property type="project" value="TreeGrafter"/>
</dbReference>
<dbReference type="Gene3D" id="3.40.50.720">
    <property type="entry name" value="NAD(P)-binding Rossmann-like Domain"/>
    <property type="match status" value="1"/>
</dbReference>
<comment type="similarity">
    <text evidence="1 3">Belongs to the short-chain dehydrogenases/reductases (SDR) family.</text>
</comment>
<dbReference type="GO" id="GO:0016491">
    <property type="term" value="F:oxidoreductase activity"/>
    <property type="evidence" value="ECO:0007669"/>
    <property type="project" value="UniProtKB-KW"/>
</dbReference>
<name>A0A2N5X2N3_9GAMM</name>
<dbReference type="PROSITE" id="PS51257">
    <property type="entry name" value="PROKAR_LIPOPROTEIN"/>
    <property type="match status" value="1"/>
</dbReference>
<sequence>MAYFADKVAVVTGAGSGIGRALVVQLAGQGCHLAISDINEENLAETVSLIPKIDQVTVKANTLDVSDRKQFSAYVIGVMAEFGRVDVVINNAGISGRDVTMDEFDYADYERVLNVNLWGVIHGSHEFLPHLIANPGSHLVNVSSIFGLVAPPMAGAYCASKFAVRGYTEALRTELRDRNVHVTCVHPGVVATNIAAAAGLDEETINTFSTRGLTPERAARKILKGVERGKARVLVTSGAYLLDCLQRLMPGGYRSLMLPIIGIKSNKLK</sequence>
<dbReference type="InterPro" id="IPR036291">
    <property type="entry name" value="NAD(P)-bd_dom_sf"/>
</dbReference>
<organism evidence="4 5">
    <name type="scientific">Pseudohalioglobus lutimaris</name>
    <dbReference type="NCBI Taxonomy" id="1737061"/>
    <lineage>
        <taxon>Bacteria</taxon>
        <taxon>Pseudomonadati</taxon>
        <taxon>Pseudomonadota</taxon>
        <taxon>Gammaproteobacteria</taxon>
        <taxon>Cellvibrionales</taxon>
        <taxon>Halieaceae</taxon>
        <taxon>Pseudohalioglobus</taxon>
    </lineage>
</organism>
<dbReference type="Pfam" id="PF00106">
    <property type="entry name" value="adh_short"/>
    <property type="match status" value="1"/>
</dbReference>
<dbReference type="InterPro" id="IPR002347">
    <property type="entry name" value="SDR_fam"/>
</dbReference>
<dbReference type="PROSITE" id="PS00061">
    <property type="entry name" value="ADH_SHORT"/>
    <property type="match status" value="1"/>
</dbReference>
<dbReference type="FunFam" id="3.40.50.720:FF:000084">
    <property type="entry name" value="Short-chain dehydrogenase reductase"/>
    <property type="match status" value="1"/>
</dbReference>
<dbReference type="InterPro" id="IPR020904">
    <property type="entry name" value="Sc_DH/Rdtase_CS"/>
</dbReference>
<evidence type="ECO:0000256" key="2">
    <source>
        <dbReference type="ARBA" id="ARBA00023002"/>
    </source>
</evidence>
<dbReference type="PRINTS" id="PR00080">
    <property type="entry name" value="SDRFAMILY"/>
</dbReference>
<dbReference type="PANTHER" id="PTHR44196">
    <property type="entry name" value="DEHYDROGENASE/REDUCTASE SDR FAMILY MEMBER 7B"/>
    <property type="match status" value="1"/>
</dbReference>
<reference evidence="4 5" key="1">
    <citation type="submission" date="2018-01" db="EMBL/GenBank/DDBJ databases">
        <title>The draft genome sequence of Halioglobus lutimaris HF004.</title>
        <authorList>
            <person name="Du Z.-J."/>
            <person name="Shi M.-J."/>
        </authorList>
    </citation>
    <scope>NUCLEOTIDE SEQUENCE [LARGE SCALE GENOMIC DNA]</scope>
    <source>
        <strain evidence="4 5">HF004</strain>
    </source>
</reference>